<name>A0A5B9QN19_9BACT</name>
<protein>
    <submittedName>
        <fullName evidence="1">Uncharacterized protein</fullName>
    </submittedName>
</protein>
<proteinExistence type="predicted"/>
<gene>
    <name evidence="1" type="ORF">UC8_14090</name>
</gene>
<dbReference type="PROSITE" id="PS51257">
    <property type="entry name" value="PROKAR_LIPOPROTEIN"/>
    <property type="match status" value="1"/>
</dbReference>
<dbReference type="Proteomes" id="UP000325286">
    <property type="component" value="Chromosome"/>
</dbReference>
<accession>A0A5B9QN19</accession>
<reference evidence="1 2" key="1">
    <citation type="submission" date="2019-08" db="EMBL/GenBank/DDBJ databases">
        <title>Deep-cultivation of Planctomycetes and their phenomic and genomic characterization uncovers novel biology.</title>
        <authorList>
            <person name="Wiegand S."/>
            <person name="Jogler M."/>
            <person name="Boedeker C."/>
            <person name="Pinto D."/>
            <person name="Vollmers J."/>
            <person name="Rivas-Marin E."/>
            <person name="Kohn T."/>
            <person name="Peeters S.H."/>
            <person name="Heuer A."/>
            <person name="Rast P."/>
            <person name="Oberbeckmann S."/>
            <person name="Bunk B."/>
            <person name="Jeske O."/>
            <person name="Meyerdierks A."/>
            <person name="Storesund J.E."/>
            <person name="Kallscheuer N."/>
            <person name="Luecker S."/>
            <person name="Lage O.M."/>
            <person name="Pohl T."/>
            <person name="Merkel B.J."/>
            <person name="Hornburger P."/>
            <person name="Mueller R.-W."/>
            <person name="Bruemmer F."/>
            <person name="Labrenz M."/>
            <person name="Spormann A.M."/>
            <person name="Op den Camp H."/>
            <person name="Overmann J."/>
            <person name="Amann R."/>
            <person name="Jetten M.S.M."/>
            <person name="Mascher T."/>
            <person name="Medema M.H."/>
            <person name="Devos D.P."/>
            <person name="Kaster A.-K."/>
            <person name="Ovreas L."/>
            <person name="Rohde M."/>
            <person name="Galperin M.Y."/>
            <person name="Jogler C."/>
        </authorList>
    </citation>
    <scope>NUCLEOTIDE SEQUENCE [LARGE SCALE GENOMIC DNA]</scope>
    <source>
        <strain evidence="1 2">UC8</strain>
    </source>
</reference>
<keyword evidence="2" id="KW-1185">Reference proteome</keyword>
<evidence type="ECO:0000313" key="2">
    <source>
        <dbReference type="Proteomes" id="UP000325286"/>
    </source>
</evidence>
<dbReference type="AlphaFoldDB" id="A0A5B9QN19"/>
<dbReference type="RefSeq" id="WP_068138932.1">
    <property type="nucleotide sequence ID" value="NZ_CP042914.1"/>
</dbReference>
<sequence>MCRLLSIGLQVLVLFLLLFSTGCSLVQPKPSVGLSASGLQSGAAAGGLAASGSEEVFQRIKQAKSQNSIVLQVDGDDEPVRVLPLPPEGRSVNVSDLLEQTGVASAFGGMQVRVYRDSPKQVGGVRMDVHFDGKQVRPESDYALRPGDRILVRRDESTMVGRFLSGLVPGNTVKALGG</sequence>
<organism evidence="1 2">
    <name type="scientific">Roseimaritima ulvae</name>
    <dbReference type="NCBI Taxonomy" id="980254"/>
    <lineage>
        <taxon>Bacteria</taxon>
        <taxon>Pseudomonadati</taxon>
        <taxon>Planctomycetota</taxon>
        <taxon>Planctomycetia</taxon>
        <taxon>Pirellulales</taxon>
        <taxon>Pirellulaceae</taxon>
        <taxon>Roseimaritima</taxon>
    </lineage>
</organism>
<evidence type="ECO:0000313" key="1">
    <source>
        <dbReference type="EMBL" id="QEG39419.1"/>
    </source>
</evidence>
<dbReference type="EMBL" id="CP042914">
    <property type="protein sequence ID" value="QEG39419.1"/>
    <property type="molecule type" value="Genomic_DNA"/>
</dbReference>
<dbReference type="KEGG" id="rul:UC8_14090"/>